<dbReference type="Proteomes" id="UP000276215">
    <property type="component" value="Unassembled WGS sequence"/>
</dbReference>
<feature type="region of interest" description="Disordered" evidence="1">
    <location>
        <begin position="33"/>
        <end position="53"/>
    </location>
</feature>
<dbReference type="EMBL" id="ML120351">
    <property type="protein sequence ID" value="RPB05976.1"/>
    <property type="molecule type" value="Genomic_DNA"/>
</dbReference>
<feature type="transmembrane region" description="Helical" evidence="2">
    <location>
        <begin position="16"/>
        <end position="35"/>
    </location>
</feature>
<evidence type="ECO:0000313" key="4">
    <source>
        <dbReference type="Proteomes" id="UP000276215"/>
    </source>
</evidence>
<evidence type="ECO:0000256" key="1">
    <source>
        <dbReference type="SAM" id="MobiDB-lite"/>
    </source>
</evidence>
<dbReference type="AlphaFoldDB" id="A0A3N4K612"/>
<evidence type="ECO:0000256" key="2">
    <source>
        <dbReference type="SAM" id="Phobius"/>
    </source>
</evidence>
<organism evidence="3 4">
    <name type="scientific">Choiromyces venosus 120613-1</name>
    <dbReference type="NCBI Taxonomy" id="1336337"/>
    <lineage>
        <taxon>Eukaryota</taxon>
        <taxon>Fungi</taxon>
        <taxon>Dikarya</taxon>
        <taxon>Ascomycota</taxon>
        <taxon>Pezizomycotina</taxon>
        <taxon>Pezizomycetes</taxon>
        <taxon>Pezizales</taxon>
        <taxon>Tuberaceae</taxon>
        <taxon>Choiromyces</taxon>
    </lineage>
</organism>
<accession>A0A3N4K612</accession>
<reference evidence="3 4" key="1">
    <citation type="journal article" date="2018" name="Nat. Ecol. Evol.">
        <title>Pezizomycetes genomes reveal the molecular basis of ectomycorrhizal truffle lifestyle.</title>
        <authorList>
            <person name="Murat C."/>
            <person name="Payen T."/>
            <person name="Noel B."/>
            <person name="Kuo A."/>
            <person name="Morin E."/>
            <person name="Chen J."/>
            <person name="Kohler A."/>
            <person name="Krizsan K."/>
            <person name="Balestrini R."/>
            <person name="Da Silva C."/>
            <person name="Montanini B."/>
            <person name="Hainaut M."/>
            <person name="Levati E."/>
            <person name="Barry K.W."/>
            <person name="Belfiori B."/>
            <person name="Cichocki N."/>
            <person name="Clum A."/>
            <person name="Dockter R.B."/>
            <person name="Fauchery L."/>
            <person name="Guy J."/>
            <person name="Iotti M."/>
            <person name="Le Tacon F."/>
            <person name="Lindquist E.A."/>
            <person name="Lipzen A."/>
            <person name="Malagnac F."/>
            <person name="Mello A."/>
            <person name="Molinier V."/>
            <person name="Miyauchi S."/>
            <person name="Poulain J."/>
            <person name="Riccioni C."/>
            <person name="Rubini A."/>
            <person name="Sitrit Y."/>
            <person name="Splivallo R."/>
            <person name="Traeger S."/>
            <person name="Wang M."/>
            <person name="Zifcakova L."/>
            <person name="Wipf D."/>
            <person name="Zambonelli A."/>
            <person name="Paolocci F."/>
            <person name="Nowrousian M."/>
            <person name="Ottonello S."/>
            <person name="Baldrian P."/>
            <person name="Spatafora J.W."/>
            <person name="Henrissat B."/>
            <person name="Nagy L.G."/>
            <person name="Aury J.M."/>
            <person name="Wincker P."/>
            <person name="Grigoriev I.V."/>
            <person name="Bonfante P."/>
            <person name="Martin F.M."/>
        </authorList>
    </citation>
    <scope>NUCLEOTIDE SEQUENCE [LARGE SCALE GENOMIC DNA]</scope>
    <source>
        <strain evidence="3 4">120613-1</strain>
    </source>
</reference>
<keyword evidence="4" id="KW-1185">Reference proteome</keyword>
<gene>
    <name evidence="3" type="ORF">L873DRAFT_1796859</name>
</gene>
<evidence type="ECO:0000313" key="3">
    <source>
        <dbReference type="EMBL" id="RPB05976.1"/>
    </source>
</evidence>
<keyword evidence="2" id="KW-0812">Transmembrane</keyword>
<keyword evidence="2" id="KW-1133">Transmembrane helix</keyword>
<proteinExistence type="predicted"/>
<name>A0A3N4K612_9PEZI</name>
<sequence length="83" mass="9556">MSEESTKAKSTQNSRLWYSAVLCCIIPYRIIISPSHPSNENKKKKTPPTYLPKYRHLPTVQGQAFSDRTHHFKFSPVFKDFGG</sequence>
<protein>
    <submittedName>
        <fullName evidence="3">Uncharacterized protein</fullName>
    </submittedName>
</protein>
<keyword evidence="2" id="KW-0472">Membrane</keyword>